<evidence type="ECO:0000256" key="2">
    <source>
        <dbReference type="ARBA" id="ARBA00009298"/>
    </source>
</evidence>
<feature type="transmembrane region" description="Helical" evidence="7">
    <location>
        <begin position="12"/>
        <end position="28"/>
    </location>
</feature>
<evidence type="ECO:0000256" key="5">
    <source>
        <dbReference type="ARBA" id="ARBA00022989"/>
    </source>
</evidence>
<evidence type="ECO:0000256" key="6">
    <source>
        <dbReference type="ARBA" id="ARBA00023136"/>
    </source>
</evidence>
<keyword evidence="6 7" id="KW-0472">Membrane</keyword>
<organism evidence="9 10">
    <name type="scientific">Starkeya nomas</name>
    <dbReference type="NCBI Taxonomy" id="2666134"/>
    <lineage>
        <taxon>Bacteria</taxon>
        <taxon>Pseudomonadati</taxon>
        <taxon>Pseudomonadota</taxon>
        <taxon>Alphaproteobacteria</taxon>
        <taxon>Hyphomicrobiales</taxon>
        <taxon>Xanthobacteraceae</taxon>
        <taxon>Starkeya</taxon>
    </lineage>
</organism>
<dbReference type="Proteomes" id="UP000433050">
    <property type="component" value="Unassembled WGS sequence"/>
</dbReference>
<evidence type="ECO:0000259" key="8">
    <source>
        <dbReference type="Pfam" id="PF02308"/>
    </source>
</evidence>
<protein>
    <recommendedName>
        <fullName evidence="7">Protein MgtC</fullName>
    </recommendedName>
</protein>
<sequence length="173" mass="17913">MFFDDADLDNLLRLLAATVIGMVIGTNRDLKGKVVGMRTLGLVCMGATLVSLTAIRVGEVALHPDAMSRVVQGVLQGVLTGVGFIGAGVVLRSDAEGMQGHRLTTAATVWATAALGIACALASWRLIALGMLITMGLLVVVNPIERLVERVASRAGIRGDSGRPPDDGTPDPG</sequence>
<keyword evidence="3" id="KW-1003">Cell membrane</keyword>
<evidence type="ECO:0000256" key="7">
    <source>
        <dbReference type="RuleBase" id="RU365041"/>
    </source>
</evidence>
<dbReference type="PRINTS" id="PR01837">
    <property type="entry name" value="MGTCSAPBPROT"/>
</dbReference>
<reference evidence="9 10" key="1">
    <citation type="submission" date="2019-12" db="EMBL/GenBank/DDBJ databases">
        <authorList>
            <person name="Reyes-Prieto M."/>
        </authorList>
    </citation>
    <scope>NUCLEOTIDE SEQUENCE [LARGE SCALE GENOMIC DNA]</scope>
    <source>
        <strain evidence="9">HF14-78462</strain>
    </source>
</reference>
<dbReference type="RefSeq" id="WP_144343085.1">
    <property type="nucleotide sequence ID" value="NZ_CACSAS010000001.1"/>
</dbReference>
<evidence type="ECO:0000313" key="10">
    <source>
        <dbReference type="Proteomes" id="UP000433050"/>
    </source>
</evidence>
<keyword evidence="5 7" id="KW-1133">Transmembrane helix</keyword>
<keyword evidence="10" id="KW-1185">Reference proteome</keyword>
<dbReference type="PANTHER" id="PTHR33778:SF1">
    <property type="entry name" value="MAGNESIUM TRANSPORTER YHID-RELATED"/>
    <property type="match status" value="1"/>
</dbReference>
<name>A0A5S9NEE2_9HYPH</name>
<keyword evidence="4 7" id="KW-0812">Transmembrane</keyword>
<keyword evidence="7" id="KW-0997">Cell inner membrane</keyword>
<dbReference type="PANTHER" id="PTHR33778">
    <property type="entry name" value="PROTEIN MGTC"/>
    <property type="match status" value="1"/>
</dbReference>
<proteinExistence type="inferred from homology"/>
<comment type="similarity">
    <text evidence="2 7">Belongs to the MgtC/SapB family.</text>
</comment>
<dbReference type="Pfam" id="PF02308">
    <property type="entry name" value="MgtC"/>
    <property type="match status" value="1"/>
</dbReference>
<comment type="subcellular location">
    <subcellularLocation>
        <location evidence="7">Cell inner membrane</location>
        <topology evidence="7">Multi-pass membrane protein</topology>
    </subcellularLocation>
    <subcellularLocation>
        <location evidence="1">Cell membrane</location>
        <topology evidence="1">Multi-pass membrane protein</topology>
    </subcellularLocation>
</comment>
<evidence type="ECO:0000313" key="9">
    <source>
        <dbReference type="EMBL" id="CAA0088523.1"/>
    </source>
</evidence>
<dbReference type="EMBL" id="CACSAS010000001">
    <property type="protein sequence ID" value="CAA0088523.1"/>
    <property type="molecule type" value="Genomic_DNA"/>
</dbReference>
<accession>A0A5S9NEE2</accession>
<feature type="transmembrane region" description="Helical" evidence="7">
    <location>
        <begin position="40"/>
        <end position="58"/>
    </location>
</feature>
<evidence type="ECO:0000256" key="3">
    <source>
        <dbReference type="ARBA" id="ARBA00022475"/>
    </source>
</evidence>
<feature type="domain" description="MgtC/SapB/SrpB/YhiD N-terminal" evidence="8">
    <location>
        <begin position="14"/>
        <end position="146"/>
    </location>
</feature>
<feature type="transmembrane region" description="Helical" evidence="7">
    <location>
        <begin position="103"/>
        <end position="123"/>
    </location>
</feature>
<feature type="transmembrane region" description="Helical" evidence="7">
    <location>
        <begin position="70"/>
        <end position="91"/>
    </location>
</feature>
<evidence type="ECO:0000256" key="1">
    <source>
        <dbReference type="ARBA" id="ARBA00004651"/>
    </source>
</evidence>
<gene>
    <name evidence="9" type="primary">srpB</name>
    <name evidence="9" type="ORF">STARVERO_00716</name>
</gene>
<dbReference type="AlphaFoldDB" id="A0A5S9NEE2"/>
<evidence type="ECO:0000256" key="4">
    <source>
        <dbReference type="ARBA" id="ARBA00022692"/>
    </source>
</evidence>
<dbReference type="InterPro" id="IPR049177">
    <property type="entry name" value="MgtC_SapB_SrpB_YhiD_N"/>
</dbReference>
<dbReference type="GO" id="GO:0005886">
    <property type="term" value="C:plasma membrane"/>
    <property type="evidence" value="ECO:0007669"/>
    <property type="project" value="UniProtKB-SubCell"/>
</dbReference>
<dbReference type="InterPro" id="IPR003416">
    <property type="entry name" value="MgtC/SapB/SrpB/YhiD_fam"/>
</dbReference>